<dbReference type="CDD" id="cd07067">
    <property type="entry name" value="HP_PGM_like"/>
    <property type="match status" value="1"/>
</dbReference>
<dbReference type="Pfam" id="PF00300">
    <property type="entry name" value="His_Phos_1"/>
    <property type="match status" value="1"/>
</dbReference>
<dbReference type="GO" id="GO:0016787">
    <property type="term" value="F:hydrolase activity"/>
    <property type="evidence" value="ECO:0007669"/>
    <property type="project" value="UniProtKB-KW"/>
</dbReference>
<sequence>MRRLLILRHAKTEPGEIGKDDRNRALVDRGRRDAGQIGAYMTSHALGPDRVVLSPARRVQETWKHLTETLRPAPGATTDERVYEATIHDIFGIVGETPESVRTMMVVGHNPSLHEAALTLIASGDIEARERLRENLPTAGLIVIDFAFDNWRKLHPQSGRLERFITPKSIEAATN</sequence>
<dbReference type="InterPro" id="IPR029033">
    <property type="entry name" value="His_PPase_superfam"/>
</dbReference>
<evidence type="ECO:0000256" key="1">
    <source>
        <dbReference type="ARBA" id="ARBA00022801"/>
    </source>
</evidence>
<dbReference type="RefSeq" id="WP_115517198.1">
    <property type="nucleotide sequence ID" value="NZ_QRGO01000001.1"/>
</dbReference>
<dbReference type="PANTHER" id="PTHR20935:SF1">
    <property type="entry name" value="SLL1549 PROTEIN"/>
    <property type="match status" value="1"/>
</dbReference>
<comment type="caution">
    <text evidence="2">The sequence shown here is derived from an EMBL/GenBank/DDBJ whole genome shotgun (WGS) entry which is preliminary data.</text>
</comment>
<proteinExistence type="predicted"/>
<dbReference type="SMART" id="SM00855">
    <property type="entry name" value="PGAM"/>
    <property type="match status" value="1"/>
</dbReference>
<evidence type="ECO:0000313" key="3">
    <source>
        <dbReference type="Proteomes" id="UP000263993"/>
    </source>
</evidence>
<keyword evidence="3" id="KW-1185">Reference proteome</keyword>
<dbReference type="EMBL" id="QRGO01000001">
    <property type="protein sequence ID" value="RDV05171.1"/>
    <property type="molecule type" value="Genomic_DNA"/>
</dbReference>
<accession>A0A371BCU8</accession>
<name>A0A371BCU8_9BRAD</name>
<dbReference type="SUPFAM" id="SSF53254">
    <property type="entry name" value="Phosphoglycerate mutase-like"/>
    <property type="match status" value="1"/>
</dbReference>
<dbReference type="AlphaFoldDB" id="A0A371BCU8"/>
<organism evidence="2 3">
    <name type="scientific">Undibacter mobilis</name>
    <dbReference type="NCBI Taxonomy" id="2292256"/>
    <lineage>
        <taxon>Bacteria</taxon>
        <taxon>Pseudomonadati</taxon>
        <taxon>Pseudomonadota</taxon>
        <taxon>Alphaproteobacteria</taxon>
        <taxon>Hyphomicrobiales</taxon>
        <taxon>Nitrobacteraceae</taxon>
        <taxon>Undibacter</taxon>
    </lineage>
</organism>
<dbReference type="PANTHER" id="PTHR20935">
    <property type="entry name" value="PHOSPHOGLYCERATE MUTASE-RELATED"/>
    <property type="match status" value="1"/>
</dbReference>
<dbReference type="InterPro" id="IPR013078">
    <property type="entry name" value="His_Pase_superF_clade-1"/>
</dbReference>
<dbReference type="Gene3D" id="3.40.50.1240">
    <property type="entry name" value="Phosphoglycerate mutase-like"/>
    <property type="match status" value="1"/>
</dbReference>
<dbReference type="OrthoDB" id="9810154at2"/>
<dbReference type="InterPro" id="IPR051021">
    <property type="entry name" value="Mito_Ser/Thr_phosphatase"/>
</dbReference>
<keyword evidence="1" id="KW-0378">Hydrolase</keyword>
<evidence type="ECO:0000313" key="2">
    <source>
        <dbReference type="EMBL" id="RDV05171.1"/>
    </source>
</evidence>
<gene>
    <name evidence="2" type="ORF">DXH78_11705</name>
</gene>
<dbReference type="Proteomes" id="UP000263993">
    <property type="component" value="Unassembled WGS sequence"/>
</dbReference>
<reference evidence="3" key="1">
    <citation type="submission" date="2018-08" db="EMBL/GenBank/DDBJ databases">
        <authorList>
            <person name="Kim S.-J."/>
            <person name="Jung G.-Y."/>
        </authorList>
    </citation>
    <scope>NUCLEOTIDE SEQUENCE [LARGE SCALE GENOMIC DNA]</scope>
    <source>
        <strain evidence="3">GY_H</strain>
    </source>
</reference>
<protein>
    <submittedName>
        <fullName evidence="2">Histidine phosphatase family protein</fullName>
    </submittedName>
</protein>